<comment type="caution">
    <text evidence="2">The sequence shown here is derived from an EMBL/GenBank/DDBJ whole genome shotgun (WGS) entry which is preliminary data.</text>
</comment>
<evidence type="ECO:0000313" key="2">
    <source>
        <dbReference type="EMBL" id="EPH43551.1"/>
    </source>
</evidence>
<keyword evidence="1" id="KW-0812">Transmembrane</keyword>
<organism evidence="2 3">
    <name type="scientific">Streptomyces aurantiacus JA 4570</name>
    <dbReference type="NCBI Taxonomy" id="1286094"/>
    <lineage>
        <taxon>Bacteria</taxon>
        <taxon>Bacillati</taxon>
        <taxon>Actinomycetota</taxon>
        <taxon>Actinomycetes</taxon>
        <taxon>Kitasatosporales</taxon>
        <taxon>Streptomycetaceae</taxon>
        <taxon>Streptomyces</taxon>
        <taxon>Streptomyces aurantiacus group</taxon>
    </lineage>
</organism>
<dbReference type="AlphaFoldDB" id="S3ZIW3"/>
<accession>S3ZIW3</accession>
<keyword evidence="1" id="KW-1133">Transmembrane helix</keyword>
<dbReference type="EMBL" id="AOPZ01000151">
    <property type="protein sequence ID" value="EPH43551.1"/>
    <property type="molecule type" value="Genomic_DNA"/>
</dbReference>
<evidence type="ECO:0000256" key="1">
    <source>
        <dbReference type="SAM" id="Phobius"/>
    </source>
</evidence>
<gene>
    <name evidence="2" type="ORF">STRAU_3375</name>
</gene>
<reference evidence="2 3" key="1">
    <citation type="submission" date="2013-02" db="EMBL/GenBank/DDBJ databases">
        <title>Draft Genome Sequence of Streptomyces aurantiacus, Which Produces Setomimycin.</title>
        <authorList>
            <person name="Gruening B.A."/>
            <person name="Praeg A."/>
            <person name="Erxleben A."/>
            <person name="Guenther S."/>
            <person name="Mueller M."/>
        </authorList>
    </citation>
    <scope>NUCLEOTIDE SEQUENCE [LARGE SCALE GENOMIC DNA]</scope>
    <source>
        <strain evidence="2 3">JA 4570</strain>
    </source>
</reference>
<evidence type="ECO:0000313" key="3">
    <source>
        <dbReference type="Proteomes" id="UP000014629"/>
    </source>
</evidence>
<dbReference type="Proteomes" id="UP000014629">
    <property type="component" value="Unassembled WGS sequence"/>
</dbReference>
<proteinExistence type="predicted"/>
<feature type="transmembrane region" description="Helical" evidence="1">
    <location>
        <begin position="12"/>
        <end position="32"/>
    </location>
</feature>
<keyword evidence="1" id="KW-0472">Membrane</keyword>
<sequence>MDMNPKTLRRAGWVIVILAEIVAVLWLATLFVKNL</sequence>
<name>S3ZIW3_9ACTN</name>
<protein>
    <submittedName>
        <fullName evidence="2">Uncharacterized protein</fullName>
    </submittedName>
</protein>
<keyword evidence="3" id="KW-1185">Reference proteome</keyword>